<evidence type="ECO:0000256" key="2">
    <source>
        <dbReference type="ARBA" id="ARBA00023125"/>
    </source>
</evidence>
<name>A0A5C8PA61_9HYPH</name>
<keyword evidence="3" id="KW-0804">Transcription</keyword>
<dbReference type="InterPro" id="IPR036390">
    <property type="entry name" value="WH_DNA-bd_sf"/>
</dbReference>
<dbReference type="InterPro" id="IPR036388">
    <property type="entry name" value="WH-like_DNA-bd_sf"/>
</dbReference>
<proteinExistence type="predicted"/>
<protein>
    <submittedName>
        <fullName evidence="5">GntR family transcriptional regulator</fullName>
    </submittedName>
</protein>
<dbReference type="CDD" id="cd07377">
    <property type="entry name" value="WHTH_GntR"/>
    <property type="match status" value="1"/>
</dbReference>
<accession>A0A5C8PA61</accession>
<dbReference type="Pfam" id="PF07729">
    <property type="entry name" value="FCD"/>
    <property type="match status" value="1"/>
</dbReference>
<dbReference type="SMART" id="SM00895">
    <property type="entry name" value="FCD"/>
    <property type="match status" value="1"/>
</dbReference>
<dbReference type="PANTHER" id="PTHR43537">
    <property type="entry name" value="TRANSCRIPTIONAL REGULATOR, GNTR FAMILY"/>
    <property type="match status" value="1"/>
</dbReference>
<organism evidence="5 6">
    <name type="scientific">Vineibacter terrae</name>
    <dbReference type="NCBI Taxonomy" id="2586908"/>
    <lineage>
        <taxon>Bacteria</taxon>
        <taxon>Pseudomonadati</taxon>
        <taxon>Pseudomonadota</taxon>
        <taxon>Alphaproteobacteria</taxon>
        <taxon>Hyphomicrobiales</taxon>
        <taxon>Vineibacter</taxon>
    </lineage>
</organism>
<comment type="caution">
    <text evidence="5">The sequence shown here is derived from an EMBL/GenBank/DDBJ whole genome shotgun (WGS) entry which is preliminary data.</text>
</comment>
<keyword evidence="1" id="KW-0805">Transcription regulation</keyword>
<gene>
    <name evidence="5" type="ORF">FHP25_34465</name>
</gene>
<evidence type="ECO:0000256" key="1">
    <source>
        <dbReference type="ARBA" id="ARBA00023015"/>
    </source>
</evidence>
<dbReference type="Pfam" id="PF00392">
    <property type="entry name" value="GntR"/>
    <property type="match status" value="1"/>
</dbReference>
<dbReference type="GO" id="GO:0003700">
    <property type="term" value="F:DNA-binding transcription factor activity"/>
    <property type="evidence" value="ECO:0007669"/>
    <property type="project" value="InterPro"/>
</dbReference>
<dbReference type="PANTHER" id="PTHR43537:SF5">
    <property type="entry name" value="UXU OPERON TRANSCRIPTIONAL REGULATOR"/>
    <property type="match status" value="1"/>
</dbReference>
<dbReference type="GO" id="GO:0003677">
    <property type="term" value="F:DNA binding"/>
    <property type="evidence" value="ECO:0007669"/>
    <property type="project" value="UniProtKB-KW"/>
</dbReference>
<dbReference type="InterPro" id="IPR011711">
    <property type="entry name" value="GntR_C"/>
</dbReference>
<reference evidence="5 6" key="1">
    <citation type="submission" date="2019-06" db="EMBL/GenBank/DDBJ databases">
        <title>New taxonomy in bacterial strain CC-CFT640, isolated from vineyard.</title>
        <authorList>
            <person name="Lin S.-Y."/>
            <person name="Tsai C.-F."/>
            <person name="Young C.-C."/>
        </authorList>
    </citation>
    <scope>NUCLEOTIDE SEQUENCE [LARGE SCALE GENOMIC DNA]</scope>
    <source>
        <strain evidence="5 6">CC-CFT640</strain>
    </source>
</reference>
<dbReference type="Gene3D" id="1.20.120.530">
    <property type="entry name" value="GntR ligand-binding domain-like"/>
    <property type="match status" value="1"/>
</dbReference>
<keyword evidence="6" id="KW-1185">Reference proteome</keyword>
<dbReference type="SMART" id="SM00345">
    <property type="entry name" value="HTH_GNTR"/>
    <property type="match status" value="1"/>
</dbReference>
<dbReference type="PROSITE" id="PS50949">
    <property type="entry name" value="HTH_GNTR"/>
    <property type="match status" value="1"/>
</dbReference>
<evidence type="ECO:0000256" key="3">
    <source>
        <dbReference type="ARBA" id="ARBA00023163"/>
    </source>
</evidence>
<evidence type="ECO:0000313" key="6">
    <source>
        <dbReference type="Proteomes" id="UP000321638"/>
    </source>
</evidence>
<evidence type="ECO:0000259" key="4">
    <source>
        <dbReference type="PROSITE" id="PS50949"/>
    </source>
</evidence>
<dbReference type="InterPro" id="IPR000524">
    <property type="entry name" value="Tscrpt_reg_HTH_GntR"/>
</dbReference>
<keyword evidence="2" id="KW-0238">DNA-binding</keyword>
<dbReference type="SUPFAM" id="SSF48008">
    <property type="entry name" value="GntR ligand-binding domain-like"/>
    <property type="match status" value="1"/>
</dbReference>
<feature type="domain" description="HTH gntR-type" evidence="4">
    <location>
        <begin position="8"/>
        <end position="75"/>
    </location>
</feature>
<dbReference type="EMBL" id="VDUZ01000059">
    <property type="protein sequence ID" value="TXL70433.1"/>
    <property type="molecule type" value="Genomic_DNA"/>
</dbReference>
<dbReference type="InterPro" id="IPR008920">
    <property type="entry name" value="TF_FadR/GntR_C"/>
</dbReference>
<dbReference type="Gene3D" id="1.10.10.10">
    <property type="entry name" value="Winged helix-like DNA-binding domain superfamily/Winged helix DNA-binding domain"/>
    <property type="match status" value="1"/>
</dbReference>
<dbReference type="AlphaFoldDB" id="A0A5C8PA61"/>
<dbReference type="Proteomes" id="UP000321638">
    <property type="component" value="Unassembled WGS sequence"/>
</dbReference>
<dbReference type="OrthoDB" id="9812290at2"/>
<evidence type="ECO:0000313" key="5">
    <source>
        <dbReference type="EMBL" id="TXL70433.1"/>
    </source>
</evidence>
<dbReference type="SUPFAM" id="SSF46785">
    <property type="entry name" value="Winged helix' DNA-binding domain"/>
    <property type="match status" value="1"/>
</dbReference>
<sequence length="241" mass="26177">MRRVVRTVPFPEQVAEEIAAAISEGRFAPGERLVESWLADTLKVSRGPVREALKSLAARGLVEIRPNLGACVASPSEESLGQAIVMRGLLEGAAARVAAVSRDAAQRALLEQAVARMRAAADKDDLERLLDEHWAFHRALVEGSGNAHLVSAWQALRTLILLYRRRIGLHGIDKAHVLRVHGIFLELFAAGDPEEAEAAVRSLIISSGFRLIDRPVDAAALGYITREMAPDGRLVSRPVAH</sequence>